<sequence>MRAIIPFSTCVIYLSFDELQILSRVNKFFERTIYKSIVFDTPIDIYGVNEALRLMDIFEHIKFGNLCVYKSSDRDRVKFSILNDRVQLQFYTKRFYNERLGRSIEIKGMFPTTFKIVGSYMIELNV</sequence>
<organism evidence="1">
    <name type="scientific">Hyperionvirus sp</name>
    <dbReference type="NCBI Taxonomy" id="2487770"/>
    <lineage>
        <taxon>Viruses</taxon>
        <taxon>Varidnaviria</taxon>
        <taxon>Bamfordvirae</taxon>
        <taxon>Nucleocytoviricota</taxon>
        <taxon>Megaviricetes</taxon>
        <taxon>Imitervirales</taxon>
        <taxon>Mimiviridae</taxon>
        <taxon>Klosneuvirinae</taxon>
    </lineage>
</organism>
<reference evidence="1" key="1">
    <citation type="submission" date="2018-10" db="EMBL/GenBank/DDBJ databases">
        <title>Hidden diversity of soil giant viruses.</title>
        <authorList>
            <person name="Schulz F."/>
            <person name="Alteio L."/>
            <person name="Goudeau D."/>
            <person name="Ryan E.M."/>
            <person name="Malmstrom R.R."/>
            <person name="Blanchard J."/>
            <person name="Woyke T."/>
        </authorList>
    </citation>
    <scope>NUCLEOTIDE SEQUENCE</scope>
    <source>
        <strain evidence="1">HYV1</strain>
    </source>
</reference>
<gene>
    <name evidence="1" type="ORF">Hyperionvirus16_40</name>
</gene>
<name>A0A3G5AA04_9VIRU</name>
<dbReference type="EMBL" id="MK072398">
    <property type="protein sequence ID" value="AYV84065.1"/>
    <property type="molecule type" value="Genomic_DNA"/>
</dbReference>
<protein>
    <submittedName>
        <fullName evidence="1">Uncharacterized protein</fullName>
    </submittedName>
</protein>
<proteinExistence type="predicted"/>
<accession>A0A3G5AA04</accession>
<evidence type="ECO:0000313" key="1">
    <source>
        <dbReference type="EMBL" id="AYV84065.1"/>
    </source>
</evidence>